<name>A0A5P0ZS80_9LACO</name>
<dbReference type="EMBL" id="VDFO01000033">
    <property type="protein sequence ID" value="MQS98013.1"/>
    <property type="molecule type" value="Genomic_DNA"/>
</dbReference>
<dbReference type="AlphaFoldDB" id="A0A5P0ZS80"/>
<dbReference type="Gene3D" id="3.40.630.30">
    <property type="match status" value="1"/>
</dbReference>
<gene>
    <name evidence="3" type="ORF">FHL05_08955</name>
    <name evidence="2" type="ORF">FHL06_10305</name>
</gene>
<dbReference type="GO" id="GO:0016747">
    <property type="term" value="F:acyltransferase activity, transferring groups other than amino-acyl groups"/>
    <property type="evidence" value="ECO:0007669"/>
    <property type="project" value="InterPro"/>
</dbReference>
<evidence type="ECO:0000313" key="4">
    <source>
        <dbReference type="Proteomes" id="UP000371423"/>
    </source>
</evidence>
<dbReference type="PROSITE" id="PS51186">
    <property type="entry name" value="GNAT"/>
    <property type="match status" value="1"/>
</dbReference>
<dbReference type="Proteomes" id="UP000414364">
    <property type="component" value="Unassembled WGS sequence"/>
</dbReference>
<sequence length="157" mass="18228">MVKSENNSIRPITQITSKHWQLFLEADPSKKIVADYLKQADKFELVDGTNLLGEILLVETSPQTLEIVNLAVIKNRRNQGLGEQLLSFAQEYAQRKNYRFLEIGTGSTSFTQLYLYQKFGFRVTDVIHDFFVDNYDEPIIENKLVLKDMIRLKKELP</sequence>
<evidence type="ECO:0000259" key="1">
    <source>
        <dbReference type="PROSITE" id="PS51186"/>
    </source>
</evidence>
<protein>
    <submittedName>
        <fullName evidence="2">GNAT family N-acetyltransferase</fullName>
    </submittedName>
</protein>
<reference evidence="4 5" key="1">
    <citation type="journal article" date="2019" name="Syst. Appl. Microbiol.">
        <title>Polyphasic characterization of two novel Lactobacillus spp. isolated from blown salami packages: Description of Lactobacillus halodurans sp. nov. and Lactobacillus salsicarnum sp. nov.</title>
        <authorList>
            <person name="Schuster J.A."/>
            <person name="Klingl A."/>
            <person name="Vogel R.F."/>
            <person name="Ehrmann M.A."/>
        </authorList>
    </citation>
    <scope>NUCLEOTIDE SEQUENCE [LARGE SCALE GENOMIC DNA]</scope>
    <source>
        <strain evidence="3 4">TMW 1.1920</strain>
        <strain evidence="2 5">TMW 1.2172</strain>
    </source>
</reference>
<dbReference type="SUPFAM" id="SSF55729">
    <property type="entry name" value="Acyl-CoA N-acyltransferases (Nat)"/>
    <property type="match status" value="1"/>
</dbReference>
<dbReference type="Pfam" id="PF00583">
    <property type="entry name" value="Acetyltransf_1"/>
    <property type="match status" value="1"/>
</dbReference>
<dbReference type="EMBL" id="VDFP01000025">
    <property type="protein sequence ID" value="MQS76761.1"/>
    <property type="molecule type" value="Genomic_DNA"/>
</dbReference>
<accession>A0A5P0ZS80</accession>
<evidence type="ECO:0000313" key="3">
    <source>
        <dbReference type="EMBL" id="MQS98013.1"/>
    </source>
</evidence>
<keyword evidence="4" id="KW-1185">Reference proteome</keyword>
<comment type="caution">
    <text evidence="2">The sequence shown here is derived from an EMBL/GenBank/DDBJ whole genome shotgun (WGS) entry which is preliminary data.</text>
</comment>
<dbReference type="Proteomes" id="UP000371423">
    <property type="component" value="Unassembled WGS sequence"/>
</dbReference>
<evidence type="ECO:0000313" key="2">
    <source>
        <dbReference type="EMBL" id="MQS76761.1"/>
    </source>
</evidence>
<proteinExistence type="predicted"/>
<dbReference type="InterPro" id="IPR016181">
    <property type="entry name" value="Acyl_CoA_acyltransferase"/>
</dbReference>
<dbReference type="CDD" id="cd04301">
    <property type="entry name" value="NAT_SF"/>
    <property type="match status" value="1"/>
</dbReference>
<dbReference type="RefSeq" id="WP_153386374.1">
    <property type="nucleotide sequence ID" value="NZ_VDFO01000033.1"/>
</dbReference>
<dbReference type="InterPro" id="IPR000182">
    <property type="entry name" value="GNAT_dom"/>
</dbReference>
<organism evidence="2 5">
    <name type="scientific">Companilactobacillus halodurans</name>
    <dbReference type="NCBI Taxonomy" id="2584183"/>
    <lineage>
        <taxon>Bacteria</taxon>
        <taxon>Bacillati</taxon>
        <taxon>Bacillota</taxon>
        <taxon>Bacilli</taxon>
        <taxon>Lactobacillales</taxon>
        <taxon>Lactobacillaceae</taxon>
        <taxon>Companilactobacillus</taxon>
    </lineage>
</organism>
<dbReference type="OrthoDB" id="162775at2"/>
<keyword evidence="2" id="KW-0808">Transferase</keyword>
<feature type="domain" description="N-acetyltransferase" evidence="1">
    <location>
        <begin position="7"/>
        <end position="157"/>
    </location>
</feature>
<evidence type="ECO:0000313" key="5">
    <source>
        <dbReference type="Proteomes" id="UP000414364"/>
    </source>
</evidence>